<feature type="binding site" evidence="7">
    <location>
        <position position="911"/>
    </location>
    <ligand>
        <name>Zn(2+)</name>
        <dbReference type="ChEBI" id="CHEBI:29105"/>
        <label>2</label>
    </ligand>
</feature>
<dbReference type="Gene3D" id="1.10.274.100">
    <property type="entry name" value="RNA polymerase Rpb1, domain 3"/>
    <property type="match status" value="1"/>
</dbReference>
<dbReference type="InterPro" id="IPR007080">
    <property type="entry name" value="RNA_pol_Rpb1_1"/>
</dbReference>
<dbReference type="AlphaFoldDB" id="A0A1G2CSP9"/>
<feature type="binding site" evidence="7">
    <location>
        <position position="901"/>
    </location>
    <ligand>
        <name>Zn(2+)</name>
        <dbReference type="ChEBI" id="CHEBI:29105"/>
        <label>2</label>
    </ligand>
</feature>
<dbReference type="SMART" id="SM00663">
    <property type="entry name" value="RPOLA_N"/>
    <property type="match status" value="1"/>
</dbReference>
<dbReference type="GO" id="GO:0000287">
    <property type="term" value="F:magnesium ion binding"/>
    <property type="evidence" value="ECO:0007669"/>
    <property type="project" value="UniProtKB-UniRule"/>
</dbReference>
<dbReference type="InterPro" id="IPR045867">
    <property type="entry name" value="DNA-dir_RpoC_beta_prime"/>
</dbReference>
<dbReference type="Gene3D" id="2.40.40.20">
    <property type="match status" value="1"/>
</dbReference>
<keyword evidence="1 7" id="KW-0240">DNA-directed RNA polymerase</keyword>
<comment type="similarity">
    <text evidence="7 8">Belongs to the RNA polymerase beta' chain family.</text>
</comment>
<evidence type="ECO:0000256" key="1">
    <source>
        <dbReference type="ARBA" id="ARBA00022478"/>
    </source>
</evidence>
<comment type="caution">
    <text evidence="10">The sequence shown here is derived from an EMBL/GenBank/DDBJ whole genome shotgun (WGS) entry which is preliminary data.</text>
</comment>
<keyword evidence="2 7" id="KW-0808">Transferase</keyword>
<feature type="binding site" evidence="7">
    <location>
        <position position="498"/>
    </location>
    <ligand>
        <name>Mg(2+)</name>
        <dbReference type="ChEBI" id="CHEBI:18420"/>
    </ligand>
</feature>
<keyword evidence="3 7" id="KW-0548">Nucleotidyltransferase</keyword>
<comment type="cofactor">
    <cofactor evidence="7">
        <name>Mg(2+)</name>
        <dbReference type="ChEBI" id="CHEBI:18420"/>
    </cofactor>
    <text evidence="7">Binds 1 Mg(2+) ion per subunit.</text>
</comment>
<reference evidence="10 11" key="1">
    <citation type="journal article" date="2016" name="Nat. Commun.">
        <title>Thousands of microbial genomes shed light on interconnected biogeochemical processes in an aquifer system.</title>
        <authorList>
            <person name="Anantharaman K."/>
            <person name="Brown C.T."/>
            <person name="Hug L.A."/>
            <person name="Sharon I."/>
            <person name="Castelle C.J."/>
            <person name="Probst A.J."/>
            <person name="Thomas B.C."/>
            <person name="Singh A."/>
            <person name="Wilkins M.J."/>
            <person name="Karaoz U."/>
            <person name="Brodie E.L."/>
            <person name="Williams K.H."/>
            <person name="Hubbard S.S."/>
            <person name="Banfield J.F."/>
        </authorList>
    </citation>
    <scope>NUCLEOTIDE SEQUENCE [LARGE SCALE GENOMIC DNA]</scope>
</reference>
<dbReference type="PANTHER" id="PTHR19376">
    <property type="entry name" value="DNA-DIRECTED RNA POLYMERASE"/>
    <property type="match status" value="1"/>
</dbReference>
<dbReference type="STRING" id="1798657.A2648_01915"/>
<dbReference type="InterPro" id="IPR000722">
    <property type="entry name" value="RNA_pol_asu"/>
</dbReference>
<keyword evidence="7" id="KW-0862">Zinc</keyword>
<dbReference type="EMBL" id="MHLH01000015">
    <property type="protein sequence ID" value="OGZ03691.1"/>
    <property type="molecule type" value="Genomic_DNA"/>
</dbReference>
<evidence type="ECO:0000256" key="6">
    <source>
        <dbReference type="ARBA" id="ARBA00048552"/>
    </source>
</evidence>
<comment type="cofactor">
    <cofactor evidence="7">
        <name>Zn(2+)</name>
        <dbReference type="ChEBI" id="CHEBI:29105"/>
    </cofactor>
    <text evidence="7">Binds 2 Zn(2+) ions per subunit.</text>
</comment>
<evidence type="ECO:0000259" key="9">
    <source>
        <dbReference type="SMART" id="SM00663"/>
    </source>
</evidence>
<evidence type="ECO:0000256" key="8">
    <source>
        <dbReference type="RuleBase" id="RU004279"/>
    </source>
</evidence>
<dbReference type="Gene3D" id="1.10.150.390">
    <property type="match status" value="1"/>
</dbReference>
<dbReference type="InterPro" id="IPR007083">
    <property type="entry name" value="RNA_pol_Rpb1_4"/>
</dbReference>
<dbReference type="GO" id="GO:0000428">
    <property type="term" value="C:DNA-directed RNA polymerase complex"/>
    <property type="evidence" value="ECO:0007669"/>
    <property type="project" value="UniProtKB-KW"/>
</dbReference>
<keyword evidence="4 7" id="KW-0479">Metal-binding</keyword>
<keyword evidence="7" id="KW-0460">Magnesium</keyword>
<accession>A0A1G2CSP9</accession>
<dbReference type="GO" id="GO:0006351">
    <property type="term" value="P:DNA-templated transcription"/>
    <property type="evidence" value="ECO:0007669"/>
    <property type="project" value="UniProtKB-UniRule"/>
</dbReference>
<proteinExistence type="inferred from homology"/>
<feature type="binding site" evidence="7">
    <location>
        <position position="64"/>
    </location>
    <ligand>
        <name>Zn(2+)</name>
        <dbReference type="ChEBI" id="CHEBI:29105"/>
        <label>1</label>
    </ligand>
</feature>
<evidence type="ECO:0000256" key="5">
    <source>
        <dbReference type="ARBA" id="ARBA00023163"/>
    </source>
</evidence>
<dbReference type="CDD" id="cd02655">
    <property type="entry name" value="RNAP_beta'_C"/>
    <property type="match status" value="1"/>
</dbReference>
<protein>
    <recommendedName>
        <fullName evidence="7">DNA-directed RNA polymerase subunit beta'</fullName>
        <shortName evidence="7">RNAP subunit beta'</shortName>
        <ecNumber evidence="7">2.7.7.6</ecNumber>
    </recommendedName>
    <alternativeName>
        <fullName evidence="7">RNA polymerase subunit beta'</fullName>
    </alternativeName>
    <alternativeName>
        <fullName evidence="7">Transcriptase subunit beta'</fullName>
    </alternativeName>
</protein>
<feature type="binding site" evidence="7">
    <location>
        <position position="908"/>
    </location>
    <ligand>
        <name>Zn(2+)</name>
        <dbReference type="ChEBI" id="CHEBI:29105"/>
        <label>2</label>
    </ligand>
</feature>
<dbReference type="Pfam" id="PF04997">
    <property type="entry name" value="RNA_pol_Rpb1_1"/>
    <property type="match status" value="1"/>
</dbReference>
<evidence type="ECO:0000313" key="11">
    <source>
        <dbReference type="Proteomes" id="UP000178841"/>
    </source>
</evidence>
<dbReference type="InterPro" id="IPR042102">
    <property type="entry name" value="RNA_pol_Rpb1_3_sf"/>
</dbReference>
<dbReference type="Pfam" id="PF04998">
    <property type="entry name" value="RNA_pol_Rpb1_5"/>
    <property type="match status" value="1"/>
</dbReference>
<feature type="binding site" evidence="7">
    <location>
        <position position="496"/>
    </location>
    <ligand>
        <name>Mg(2+)</name>
        <dbReference type="ChEBI" id="CHEBI:18420"/>
    </ligand>
</feature>
<dbReference type="Pfam" id="PF05000">
    <property type="entry name" value="RNA_pol_Rpb1_4"/>
    <property type="match status" value="1"/>
</dbReference>
<dbReference type="GO" id="GO:0003899">
    <property type="term" value="F:DNA-directed RNA polymerase activity"/>
    <property type="evidence" value="ECO:0007669"/>
    <property type="project" value="UniProtKB-UniRule"/>
</dbReference>
<comment type="function">
    <text evidence="7 8">DNA-dependent RNA polymerase catalyzes the transcription of DNA into RNA using the four ribonucleoside triphosphates as substrates.</text>
</comment>
<gene>
    <name evidence="7" type="primary">rpoC</name>
    <name evidence="10" type="ORF">A2648_01915</name>
</gene>
<feature type="binding site" evidence="7">
    <location>
        <position position="62"/>
    </location>
    <ligand>
        <name>Zn(2+)</name>
        <dbReference type="ChEBI" id="CHEBI:29105"/>
        <label>1</label>
    </ligand>
</feature>
<evidence type="ECO:0000256" key="4">
    <source>
        <dbReference type="ARBA" id="ARBA00022723"/>
    </source>
</evidence>
<dbReference type="CDD" id="cd01609">
    <property type="entry name" value="RNAP_beta'_N"/>
    <property type="match status" value="1"/>
</dbReference>
<feature type="binding site" evidence="7">
    <location>
        <position position="80"/>
    </location>
    <ligand>
        <name>Zn(2+)</name>
        <dbReference type="ChEBI" id="CHEBI:29105"/>
        <label>1</label>
    </ligand>
</feature>
<dbReference type="Pfam" id="PF00623">
    <property type="entry name" value="RNA_pol_Rpb1_2"/>
    <property type="match status" value="2"/>
</dbReference>
<keyword evidence="5 7" id="KW-0804">Transcription</keyword>
<feature type="binding site" evidence="7">
    <location>
        <position position="829"/>
    </location>
    <ligand>
        <name>Zn(2+)</name>
        <dbReference type="ChEBI" id="CHEBI:29105"/>
        <label>2</label>
    </ligand>
</feature>
<sequence length="1208" mass="135192">MKTIDTSDFNEIAIRVASPERIREWSYGEVTKPETINYRTGRSERGGLFDERIFGPEKDFECYCGKYRRIRYKDIICEKCGVEVTRSIVRRDRMGHIELASPVSHIWFLRGVPSRIGLILDTPVSELEKVIYFAGYIIIKVNEDEKNKVIKNLEAEYKSKIKNTQDDKGKEKLKELLLNTKHEIADLHEGKVVDEITYHRFSLKYSQVFEAAIGAEAIYNIFRAIDLNKLRDRLLTSLEKAKSLEREKLEKRLSLVKSMIGSKIRPEWMFLQSIPVIPPGLRPMVALEGGRHATSDVNDLYRRVINRNNRLKKLLEIGAPEVILRNEKRILQEAVDSLIDNSIRRQSESVAMSQAQKRQLKSLSDNLKGKQGLFRQNLLGKRVDYSGRSVIVVGPTLKLSQCGLPKHMALELFRPFVISKILEQELAYNIRGAGKLIDEGIPEVWAILEEVIKDKHVLLNRAPTLHRLGIQAFKPILIEGNAIQVHPLVCAAFNADFDGDQMAVHVPLSDSSQKEARELMAANKNLLKPGNGEPIVNPKLDIVLGCYWMTKIVEGENGEGKIFSNPNSAITAYDFGVVGFRAKIKVMATDKLKYKKFDGQIFETSVGRLLFNSILPDDLPYMNDEMNVKKLANLIEDLIMHYGIDETPRILDKIKDFGYRYITISGITWGIDDVKASNKKGAIVARGRKEAESVLEQFNEGLLSEDERYRKTIEIWQGIKNEVEKIVPETLDKNGSVYDMINSGARGSLTQVAQMSGMKGLIINTAGKTIDFPIIPSFKEGLSPIEYFITTHGARKGMADTALNTAKAGYLTRRLVDVAQDAVITEEDCGTKEGIVLKKEDASGIPVPISKNIRGRMLADEVKGADGEVIYKRGYLITKEDANRIEAAGAMEVFVRSPLTCKTIYGMCSHCYGLDLGRNKLVEIGEAVGIIAAQAIGEPGTQLTMRTFHSGGVAGIDITMGLPRVEEIFERRTPKNPAVVCYGDGLVAEIKDDGKEKIIKVLEDVGEGKKKEKRKEVEYVAAFRRVPLIKAGDTVKRGQLLTDGSAEISEILKYGGKESAEEYIIKEVNRVYELNGASISRKHIEVIVRQMFSRRKIKVAGDTKFTPGETVEFVEFSLENERMKTDDKEVAKAEILVLGISEVSLTTKSWLSAASFQNTTRILINNAVKGGVDPIRGLKENVIIGHLIPAGTGFRDKGAKVKNNEEDN</sequence>
<dbReference type="GO" id="GO:0003677">
    <property type="term" value="F:DNA binding"/>
    <property type="evidence" value="ECO:0007669"/>
    <property type="project" value="UniProtKB-UniRule"/>
</dbReference>
<dbReference type="GO" id="GO:0008270">
    <property type="term" value="F:zinc ion binding"/>
    <property type="evidence" value="ECO:0007669"/>
    <property type="project" value="UniProtKB-UniRule"/>
</dbReference>
<dbReference type="InterPro" id="IPR007066">
    <property type="entry name" value="RNA_pol_Rpb1_3"/>
</dbReference>
<dbReference type="Gene3D" id="4.10.860.120">
    <property type="entry name" value="RNA polymerase II, clamp domain"/>
    <property type="match status" value="1"/>
</dbReference>
<evidence type="ECO:0000256" key="3">
    <source>
        <dbReference type="ARBA" id="ARBA00022695"/>
    </source>
</evidence>
<name>A0A1G2CSP9_9BACT</name>
<dbReference type="EC" id="2.7.7.6" evidence="7"/>
<evidence type="ECO:0000313" key="10">
    <source>
        <dbReference type="EMBL" id="OGZ03691.1"/>
    </source>
</evidence>
<comment type="subunit">
    <text evidence="7">The RNAP catalytic core consists of 2 alpha, 1 beta, 1 beta' and 1 omega subunit. When a sigma factor is associated with the core the holoenzyme is formed, which can initiate transcription.</text>
</comment>
<dbReference type="Gene3D" id="1.10.40.90">
    <property type="match status" value="1"/>
</dbReference>
<feature type="domain" description="RNA polymerase N-terminal" evidence="9">
    <location>
        <begin position="267"/>
        <end position="550"/>
    </location>
</feature>
<dbReference type="InterPro" id="IPR038120">
    <property type="entry name" value="Rpb1_funnel_sf"/>
</dbReference>
<organism evidence="10 11">
    <name type="scientific">Candidatus Lloydbacteria bacterium RIFCSPHIGHO2_01_FULL_41_20</name>
    <dbReference type="NCBI Taxonomy" id="1798657"/>
    <lineage>
        <taxon>Bacteria</taxon>
        <taxon>Candidatus Lloydiibacteriota</taxon>
    </lineage>
</organism>
<dbReference type="Gene3D" id="1.10.1790.20">
    <property type="match status" value="1"/>
</dbReference>
<dbReference type="Gene3D" id="2.40.50.100">
    <property type="match status" value="1"/>
</dbReference>
<dbReference type="Gene3D" id="1.10.132.30">
    <property type="match status" value="1"/>
</dbReference>
<evidence type="ECO:0000256" key="2">
    <source>
        <dbReference type="ARBA" id="ARBA00022679"/>
    </source>
</evidence>
<evidence type="ECO:0000256" key="7">
    <source>
        <dbReference type="HAMAP-Rule" id="MF_01322"/>
    </source>
</evidence>
<dbReference type="NCBIfam" id="TIGR02386">
    <property type="entry name" value="rpoC_TIGR"/>
    <property type="match status" value="1"/>
</dbReference>
<dbReference type="PANTHER" id="PTHR19376:SF54">
    <property type="entry name" value="DNA-DIRECTED RNA POLYMERASE SUBUNIT BETA"/>
    <property type="match status" value="1"/>
</dbReference>
<comment type="catalytic activity">
    <reaction evidence="6 7 8">
        <text>RNA(n) + a ribonucleoside 5'-triphosphate = RNA(n+1) + diphosphate</text>
        <dbReference type="Rhea" id="RHEA:21248"/>
        <dbReference type="Rhea" id="RHEA-COMP:14527"/>
        <dbReference type="Rhea" id="RHEA-COMP:17342"/>
        <dbReference type="ChEBI" id="CHEBI:33019"/>
        <dbReference type="ChEBI" id="CHEBI:61557"/>
        <dbReference type="ChEBI" id="CHEBI:140395"/>
        <dbReference type="EC" id="2.7.7.6"/>
    </reaction>
</comment>
<dbReference type="InterPro" id="IPR012754">
    <property type="entry name" value="DNA-dir_RpoC_beta_prime_bact"/>
</dbReference>
<dbReference type="InterPro" id="IPR044893">
    <property type="entry name" value="RNA_pol_Rpb1_clamp_domain"/>
</dbReference>
<dbReference type="InterPro" id="IPR007081">
    <property type="entry name" value="RNA_pol_Rpb1_5"/>
</dbReference>
<feature type="binding site" evidence="7">
    <location>
        <position position="500"/>
    </location>
    <ligand>
        <name>Mg(2+)</name>
        <dbReference type="ChEBI" id="CHEBI:18420"/>
    </ligand>
</feature>
<feature type="binding site" evidence="7">
    <location>
        <position position="77"/>
    </location>
    <ligand>
        <name>Zn(2+)</name>
        <dbReference type="ChEBI" id="CHEBI:29105"/>
        <label>1</label>
    </ligand>
</feature>
<dbReference type="Pfam" id="PF04983">
    <property type="entry name" value="RNA_pol_Rpb1_3"/>
    <property type="match status" value="1"/>
</dbReference>
<dbReference type="Proteomes" id="UP000178841">
    <property type="component" value="Unassembled WGS sequence"/>
</dbReference>
<dbReference type="SUPFAM" id="SSF64484">
    <property type="entry name" value="beta and beta-prime subunits of DNA dependent RNA-polymerase"/>
    <property type="match status" value="1"/>
</dbReference>
<dbReference type="InterPro" id="IPR006592">
    <property type="entry name" value="RNA_pol_N"/>
</dbReference>
<dbReference type="HAMAP" id="MF_01322">
    <property type="entry name" value="RNApol_bact_RpoC"/>
    <property type="match status" value="1"/>
</dbReference>